<proteinExistence type="predicted"/>
<keyword evidence="4" id="KW-1185">Reference proteome</keyword>
<dbReference type="AlphaFoldDB" id="A0AAW1QWU5"/>
<dbReference type="GO" id="GO:0061512">
    <property type="term" value="P:protein localization to cilium"/>
    <property type="evidence" value="ECO:0007669"/>
    <property type="project" value="TreeGrafter"/>
</dbReference>
<evidence type="ECO:0000256" key="2">
    <source>
        <dbReference type="ARBA" id="ARBA00022737"/>
    </source>
</evidence>
<comment type="caution">
    <text evidence="3">The sequence shown here is derived from an EMBL/GenBank/DDBJ whole genome shotgun (WGS) entry which is preliminary data.</text>
</comment>
<protein>
    <submittedName>
        <fullName evidence="3">Uncharacterized protein</fullName>
    </submittedName>
</protein>
<dbReference type="GO" id="GO:0097730">
    <property type="term" value="C:non-motile cilium"/>
    <property type="evidence" value="ECO:0007669"/>
    <property type="project" value="TreeGrafter"/>
</dbReference>
<keyword evidence="1" id="KW-0853">WD repeat</keyword>
<dbReference type="EMBL" id="JALJOU010000069">
    <property type="protein sequence ID" value="KAK9825926.1"/>
    <property type="molecule type" value="Genomic_DNA"/>
</dbReference>
<evidence type="ECO:0000313" key="3">
    <source>
        <dbReference type="EMBL" id="KAK9825926.1"/>
    </source>
</evidence>
<name>A0AAW1QWU5_9CHLO</name>
<dbReference type="PANTHER" id="PTHR12764">
    <property type="entry name" value="WD REPEAT DOMAIN-RELATED"/>
    <property type="match status" value="1"/>
</dbReference>
<dbReference type="InterPro" id="IPR039857">
    <property type="entry name" value="Ift122/121"/>
</dbReference>
<reference evidence="3 4" key="1">
    <citation type="journal article" date="2024" name="Nat. Commun.">
        <title>Phylogenomics reveals the evolutionary origins of lichenization in chlorophyte algae.</title>
        <authorList>
            <person name="Puginier C."/>
            <person name="Libourel C."/>
            <person name="Otte J."/>
            <person name="Skaloud P."/>
            <person name="Haon M."/>
            <person name="Grisel S."/>
            <person name="Petersen M."/>
            <person name="Berrin J.G."/>
            <person name="Delaux P.M."/>
            <person name="Dal Grande F."/>
            <person name="Keller J."/>
        </authorList>
    </citation>
    <scope>NUCLEOTIDE SEQUENCE [LARGE SCALE GENOMIC DNA]</scope>
    <source>
        <strain evidence="3 4">SAG 245.80</strain>
    </source>
</reference>
<sequence>MPPAVREAPPGVSAAAVLCCLAEQAATAGAHRLARSAHQRLQRLRLPPSEQERADLAAVLARAAPRTDAPGLLPVCFCCGAGGDPVPDHGGTTGPRAHTGDACAACGARYVRSFLTFESLPLVEFSLAPGISDAEAEELLREGPQAPPTSARQAGASATCLVDDGDDSLFVQASSQCAGMCGGLNAPLLIWA</sequence>
<keyword evidence="2" id="KW-0677">Repeat</keyword>
<dbReference type="PANTHER" id="PTHR12764:SF4">
    <property type="entry name" value="INTRAFLAGELLAR TRANSPORT PROTEIN 122 HOMOLOG"/>
    <property type="match status" value="1"/>
</dbReference>
<dbReference type="GO" id="GO:0035721">
    <property type="term" value="P:intraciliary retrograde transport"/>
    <property type="evidence" value="ECO:0007669"/>
    <property type="project" value="TreeGrafter"/>
</dbReference>
<evidence type="ECO:0000256" key="1">
    <source>
        <dbReference type="ARBA" id="ARBA00022574"/>
    </source>
</evidence>
<organism evidence="3 4">
    <name type="scientific">Elliptochloris bilobata</name>
    <dbReference type="NCBI Taxonomy" id="381761"/>
    <lineage>
        <taxon>Eukaryota</taxon>
        <taxon>Viridiplantae</taxon>
        <taxon>Chlorophyta</taxon>
        <taxon>core chlorophytes</taxon>
        <taxon>Trebouxiophyceae</taxon>
        <taxon>Trebouxiophyceae incertae sedis</taxon>
        <taxon>Elliptochloris clade</taxon>
        <taxon>Elliptochloris</taxon>
    </lineage>
</organism>
<evidence type="ECO:0000313" key="4">
    <source>
        <dbReference type="Proteomes" id="UP001445335"/>
    </source>
</evidence>
<accession>A0AAW1QWU5</accession>
<dbReference type="GO" id="GO:1905515">
    <property type="term" value="P:non-motile cilium assembly"/>
    <property type="evidence" value="ECO:0007669"/>
    <property type="project" value="TreeGrafter"/>
</dbReference>
<dbReference type="Proteomes" id="UP001445335">
    <property type="component" value="Unassembled WGS sequence"/>
</dbReference>
<dbReference type="GO" id="GO:0030991">
    <property type="term" value="C:intraciliary transport particle A"/>
    <property type="evidence" value="ECO:0007669"/>
    <property type="project" value="TreeGrafter"/>
</dbReference>
<gene>
    <name evidence="3" type="ORF">WJX81_007354</name>
</gene>